<reference evidence="1 2" key="1">
    <citation type="submission" date="2017-06" db="EMBL/GenBank/DDBJ databases">
        <title>Draft genome of Bartonella tribocorum C635.</title>
        <authorList>
            <person name="Hadjadj L."/>
            <person name="Jiyipong T."/>
            <person name="Diene S.M."/>
            <person name="Morand S."/>
            <person name="Rolain J.-M."/>
        </authorList>
    </citation>
    <scope>NUCLEOTIDE SEQUENCE [LARGE SCALE GENOMIC DNA]</scope>
    <source>
        <strain evidence="1 2">C635</strain>
    </source>
</reference>
<dbReference type="Proteomes" id="UP000230791">
    <property type="component" value="Unassembled WGS sequence"/>
</dbReference>
<evidence type="ECO:0000313" key="1">
    <source>
        <dbReference type="EMBL" id="PIT70405.1"/>
    </source>
</evidence>
<dbReference type="AlphaFoldDB" id="A0A2M6UW30"/>
<gene>
    <name evidence="1" type="ORF">CEV08_04270</name>
</gene>
<comment type="caution">
    <text evidence="1">The sequence shown here is derived from an EMBL/GenBank/DDBJ whole genome shotgun (WGS) entry which is preliminary data.</text>
</comment>
<protein>
    <submittedName>
        <fullName evidence="1">Uncharacterized protein</fullName>
    </submittedName>
</protein>
<organism evidence="1 2">
    <name type="scientific">Bartonella tribocorum</name>
    <dbReference type="NCBI Taxonomy" id="85701"/>
    <lineage>
        <taxon>Bacteria</taxon>
        <taxon>Pseudomonadati</taxon>
        <taxon>Pseudomonadota</taxon>
        <taxon>Alphaproteobacteria</taxon>
        <taxon>Hyphomicrobiales</taxon>
        <taxon>Bartonellaceae</taxon>
        <taxon>Bartonella</taxon>
    </lineage>
</organism>
<sequence>MGDIKWKEVEKIERVRLEIGLLTDDHGQIGAECELRPFLGEGESYNSLNVKVLYLGLMDAPKLFSL</sequence>
<dbReference type="EMBL" id="NJPP01000010">
    <property type="protein sequence ID" value="PIT70405.1"/>
    <property type="molecule type" value="Genomic_DNA"/>
</dbReference>
<proteinExistence type="predicted"/>
<name>A0A2M6UW30_9HYPH</name>
<accession>A0A2M6UW30</accession>
<dbReference type="RefSeq" id="WP_100130514.1">
    <property type="nucleotide sequence ID" value="NZ_CADDYJ010000002.1"/>
</dbReference>
<evidence type="ECO:0000313" key="2">
    <source>
        <dbReference type="Proteomes" id="UP000230791"/>
    </source>
</evidence>